<evidence type="ECO:0000313" key="9">
    <source>
        <dbReference type="EMBL" id="CAK9233775.1"/>
    </source>
</evidence>
<dbReference type="Pfam" id="PF08544">
    <property type="entry name" value="GHMP_kinases_C"/>
    <property type="match status" value="1"/>
</dbReference>
<dbReference type="InterPro" id="IPR052203">
    <property type="entry name" value="GHMP_Kinase-Related"/>
</dbReference>
<dbReference type="PANTHER" id="PTHR32463">
    <property type="entry name" value="L-FUCOSE KINASE"/>
    <property type="match status" value="1"/>
</dbReference>
<dbReference type="InterPro" id="IPR020568">
    <property type="entry name" value="Ribosomal_Su5_D2-typ_SF"/>
</dbReference>
<keyword evidence="3" id="KW-0418">Kinase</keyword>
<evidence type="ECO:0008006" key="11">
    <source>
        <dbReference type="Google" id="ProtNLM"/>
    </source>
</evidence>
<evidence type="ECO:0000259" key="6">
    <source>
        <dbReference type="Pfam" id="PF00288"/>
    </source>
</evidence>
<keyword evidence="1" id="KW-0808">Transferase</keyword>
<evidence type="ECO:0000256" key="4">
    <source>
        <dbReference type="ARBA" id="ARBA00022840"/>
    </source>
</evidence>
<dbReference type="SUPFAM" id="SSF54211">
    <property type="entry name" value="Ribosomal protein S5 domain 2-like"/>
    <property type="match status" value="1"/>
</dbReference>
<accession>A0ABP0UZP3</accession>
<dbReference type="InterPro" id="IPR006204">
    <property type="entry name" value="GHMP_kinase_N_dom"/>
</dbReference>
<proteinExistence type="inferred from homology"/>
<sequence length="1075" mass="115568">MAPYESSAKDPLIHLSEAWRVLRLSMAFPARIPTWDAILLTAASPAQADLFQWQLQWAKRTGIISSGTVVLAIPDPEGHRIGSGAATLCALQGLAKHLETSDFHEACPPLFNPMVGLIGRMRVLLLHTGGDSKRVPWANPIGKAFLPLPFLAGEDPDGPVLTLFNHILAISATAIQAFSNRGGLLIMTGDVLPCFDAASLKLPENGTVVVTVPTVLSRATKHGVILCSTAGSYGASSAVTRKQRFPGEQNDSPLLVEDLLQKPSVDEMLRRGAVDPDGNALLDTGIFAVQGTAWHDLIGLALSDPNPINDILMSGDEVSLYEEVAGAWVPNKHEWLQCRPLGKLLVNALGSHRLYHHCARNLVFLHFGTSSEVLDHLEDDRGGQLARNYFTAIPSCGTCDVAPSAVILASDLRQGVSIGAGSLVFDCTLDSSIQIGARCVVTGVHSSNQSKTSKHVLLDSHCLWEVPVSGELVDSQVTLCCGINDDPKLPKHSGGTFCGKLWDTFLAERGISGADLWGQDSSNNLWNAKLFPVVSKHDGKNAPGGIQGIDIAMWLMGVWHKGADYNQTMLKYWQSLTERVSLQDIHNCIDFKRMYYDVNTHRAALAAGFARASIESGQMDRNLAKLCQVIVHGNTEQGSKICMELAASCSDPLAGHLVNVPASRVYQAQVDIYDACGNEIAKSVSEAKVWDAVASETMAVVGKAHEAISAEWQTEGCNNLPLKLTHVEVNLPVRLDIVGGWSDTPPWSLERTGCVLNMAVKLEEQLPLGAEISVHNFGSGISMSDDAGHTCNIKDPRAISPPFQADDPFRLVKAALIVTGFGGPNSGSLSRELRIRTWANVARGSGLGVSSILAAAVVRGLLQLQGVDESPKIVANLVLVLEQIMGTGGGWQDQIGGVYPGIKLTTSSPGPQITLKVDPIEVSSELKLALQDRMVVIFTGQVRLANTVLQKVVRRYLQHDKRLIMTIDRLTILAASGRAALASNNLDRIGEIMAEAWLLHQELDPNCSNPFVDNVFQSVSHLSSGHKLVGAGGGGFAILIAKTREASVSMKILLQEFGPPLEVINWSLCEDGDLL</sequence>
<dbReference type="SUPFAM" id="SSF55060">
    <property type="entry name" value="GHMP Kinase, C-terminal domain"/>
    <property type="match status" value="1"/>
</dbReference>
<dbReference type="Gene3D" id="3.30.230.120">
    <property type="match status" value="1"/>
</dbReference>
<evidence type="ECO:0000313" key="10">
    <source>
        <dbReference type="Proteomes" id="UP001497512"/>
    </source>
</evidence>
<dbReference type="InterPro" id="IPR036554">
    <property type="entry name" value="GHMP_kinase_C_sf"/>
</dbReference>
<dbReference type="EMBL" id="OZ019900">
    <property type="protein sequence ID" value="CAK9233775.1"/>
    <property type="molecule type" value="Genomic_DNA"/>
</dbReference>
<dbReference type="PRINTS" id="PR00960">
    <property type="entry name" value="LMBPPROTEIN"/>
</dbReference>
<keyword evidence="10" id="KW-1185">Reference proteome</keyword>
<feature type="domain" description="GHMP kinase N-terminal" evidence="6">
    <location>
        <begin position="831"/>
        <end position="899"/>
    </location>
</feature>
<protein>
    <recommendedName>
        <fullName evidence="11">Fucokinase</fullName>
    </recommendedName>
</protein>
<dbReference type="InterPro" id="IPR001174">
    <property type="entry name" value="HddA/FKP"/>
</dbReference>
<name>A0ABP0UZP3_9BRYO</name>
<evidence type="ECO:0000256" key="2">
    <source>
        <dbReference type="ARBA" id="ARBA00022741"/>
    </source>
</evidence>
<dbReference type="Pfam" id="PF00288">
    <property type="entry name" value="GHMP_kinases_N"/>
    <property type="match status" value="1"/>
</dbReference>
<feature type="domain" description="GDP-fucose pyrophosphorylase" evidence="7">
    <location>
        <begin position="120"/>
        <end position="535"/>
    </location>
</feature>
<dbReference type="Pfam" id="PF07959">
    <property type="entry name" value="Fucose_pyrophosphorylase"/>
    <property type="match status" value="1"/>
</dbReference>
<dbReference type="PANTHER" id="PTHR32463:SF0">
    <property type="entry name" value="L-FUCOSE KINASE"/>
    <property type="match status" value="1"/>
</dbReference>
<feature type="domain" description="GHMP kinase C-terminal" evidence="8">
    <location>
        <begin position="979"/>
        <end position="1046"/>
    </location>
</feature>
<gene>
    <name evidence="9" type="ORF">CSSPTR1EN2_LOCUS21688</name>
</gene>
<evidence type="ECO:0000256" key="5">
    <source>
        <dbReference type="ARBA" id="ARBA00038121"/>
    </source>
</evidence>
<keyword evidence="2" id="KW-0547">Nucleotide-binding</keyword>
<dbReference type="InterPro" id="IPR013750">
    <property type="entry name" value="GHMP_kinase_C_dom"/>
</dbReference>
<reference evidence="9" key="1">
    <citation type="submission" date="2024-02" db="EMBL/GenBank/DDBJ databases">
        <authorList>
            <consortium name="ELIXIR-Norway"/>
            <consortium name="Elixir Norway"/>
        </authorList>
    </citation>
    <scope>NUCLEOTIDE SEQUENCE</scope>
</reference>
<keyword evidence="4" id="KW-0067">ATP-binding</keyword>
<evidence type="ECO:0000256" key="3">
    <source>
        <dbReference type="ARBA" id="ARBA00022777"/>
    </source>
</evidence>
<comment type="similarity">
    <text evidence="5">Belongs to the GHMP kinase family.</text>
</comment>
<evidence type="ECO:0000256" key="1">
    <source>
        <dbReference type="ARBA" id="ARBA00022679"/>
    </source>
</evidence>
<dbReference type="InterPro" id="IPR012887">
    <property type="entry name" value="GDP_fucose_pyrophosphorylase"/>
</dbReference>
<dbReference type="Proteomes" id="UP001497512">
    <property type="component" value="Chromosome 8"/>
</dbReference>
<evidence type="ECO:0000259" key="7">
    <source>
        <dbReference type="Pfam" id="PF07959"/>
    </source>
</evidence>
<organism evidence="9 10">
    <name type="scientific">Sphagnum troendelagicum</name>
    <dbReference type="NCBI Taxonomy" id="128251"/>
    <lineage>
        <taxon>Eukaryota</taxon>
        <taxon>Viridiplantae</taxon>
        <taxon>Streptophyta</taxon>
        <taxon>Embryophyta</taxon>
        <taxon>Bryophyta</taxon>
        <taxon>Sphagnophytina</taxon>
        <taxon>Sphagnopsida</taxon>
        <taxon>Sphagnales</taxon>
        <taxon>Sphagnaceae</taxon>
        <taxon>Sphagnum</taxon>
    </lineage>
</organism>
<evidence type="ECO:0000259" key="8">
    <source>
        <dbReference type="Pfam" id="PF08544"/>
    </source>
</evidence>